<protein>
    <submittedName>
        <fullName evidence="1">Arabinanase/levansucrase/invertase</fullName>
    </submittedName>
</protein>
<reference evidence="1 2" key="1">
    <citation type="journal article" date="2018" name="Mol. Biol. Evol.">
        <title>Broad Genomic Sampling Reveals a Smut Pathogenic Ancestry of the Fungal Clade Ustilaginomycotina.</title>
        <authorList>
            <person name="Kijpornyongpan T."/>
            <person name="Mondo S.J."/>
            <person name="Barry K."/>
            <person name="Sandor L."/>
            <person name="Lee J."/>
            <person name="Lipzen A."/>
            <person name="Pangilinan J."/>
            <person name="LaButti K."/>
            <person name="Hainaut M."/>
            <person name="Henrissat B."/>
            <person name="Grigoriev I.V."/>
            <person name="Spatafora J.W."/>
            <person name="Aime M.C."/>
        </authorList>
    </citation>
    <scope>NUCLEOTIDE SEQUENCE [LARGE SCALE GENOMIC DNA]</scope>
    <source>
        <strain evidence="1 2">SA 807</strain>
    </source>
</reference>
<evidence type="ECO:0000313" key="1">
    <source>
        <dbReference type="EMBL" id="PWN54119.1"/>
    </source>
</evidence>
<dbReference type="Proteomes" id="UP000245626">
    <property type="component" value="Unassembled WGS sequence"/>
</dbReference>
<keyword evidence="2" id="KW-1185">Reference proteome</keyword>
<dbReference type="EMBL" id="KZ819695">
    <property type="protein sequence ID" value="PWN54119.1"/>
    <property type="molecule type" value="Genomic_DNA"/>
</dbReference>
<evidence type="ECO:0000313" key="2">
    <source>
        <dbReference type="Proteomes" id="UP000245626"/>
    </source>
</evidence>
<name>A0ACD0P7U2_9BASI</name>
<organism evidence="1 2">
    <name type="scientific">Violaceomyces palustris</name>
    <dbReference type="NCBI Taxonomy" id="1673888"/>
    <lineage>
        <taxon>Eukaryota</taxon>
        <taxon>Fungi</taxon>
        <taxon>Dikarya</taxon>
        <taxon>Basidiomycota</taxon>
        <taxon>Ustilaginomycotina</taxon>
        <taxon>Ustilaginomycetes</taxon>
        <taxon>Violaceomycetales</taxon>
        <taxon>Violaceomycetaceae</taxon>
        <taxon>Violaceomyces</taxon>
    </lineage>
</organism>
<gene>
    <name evidence="1" type="ORF">IE53DRAFT_383308</name>
</gene>
<accession>A0ACD0P7U2</accession>
<sequence length="805" mass="90411">MGISFLEPSFFPLQKPIFQNRAWKRTVFLLLSPFSIHVPSRTKAEEAGTMMMGVNEASKLILLGLSVLPSLVSTRPLDGFNPRSDGASPSYEPNFQLPPINNVSHYSNGSLWYQWRPKAHFIHPSNQLGDPTAFWMGEDGKLHLTALYSFIRGSGNDSLFTSSFAGSTTYDLLRFEDDNSYQNPIQIGAGNEVDFIADFDGSVIPKGYKGLPTLIWTAVKGLPISWSIPYNDGYESQALAYSEDDGKTWIKLNGGKDDPVIRLPPYLGNVVTGFRDPWVMQNKQIDEILSVNGTWQHEERPWYISISGGIHGDGPRLFFYRQSEPDNFTSWDYLGPILQEKVNTSFVEPGTFWAGSDSSDGSNYETSQLTNLGYEGDDEDGLALITMGAESGRTTHSKHWSLYRMGHWAKNPENESVVLETTMEGLVDPGMGYACTGTSNVTDHRRYTLCWIPEDFTNQDATKYTQEYLGSLTLPRELFVKDIENVVDSPIVRTRGSWAVKTGHLKTARVDDQGGKVGASQDGLVNLTTLGIRPAKELEAFRSEAEVSHHENKTFKIDADHLVESKAEGSQVETDPSGKIQKLYIPFERSPSSRHWEMETTISFPNASLRNQDFGDFSAGISILRSSDGTKPGSEDFEEVSVVYRPANESIIIYRDTALSKASVNTDPEIGKVRLWERRDEQGRDKVEDLKMRIFLDGSALEVYVNDVLAISTRAYYWFQDSLRMGYVYNLPTDLPSSSVLEETKVEFKKSSWWQGLVDAYPGRPKEKEKLIRKLKGYPQPENNPNQQGIIYEGTGQVPEFPKYP</sequence>
<proteinExistence type="predicted"/>